<dbReference type="GO" id="GO:0046872">
    <property type="term" value="F:metal ion binding"/>
    <property type="evidence" value="ECO:0007669"/>
    <property type="project" value="UniProtKB-KW"/>
</dbReference>
<dbReference type="Pfam" id="PF01641">
    <property type="entry name" value="SelR"/>
    <property type="match status" value="1"/>
</dbReference>
<keyword evidence="4" id="KW-0862">Zinc</keyword>
<dbReference type="NCBIfam" id="NF004036">
    <property type="entry name" value="PRK05508.1"/>
    <property type="match status" value="1"/>
</dbReference>
<evidence type="ECO:0000313" key="8">
    <source>
        <dbReference type="EMBL" id="TLD96116.1"/>
    </source>
</evidence>
<keyword evidence="5 8" id="KW-0560">Oxidoreductase</keyword>
<evidence type="ECO:0000256" key="3">
    <source>
        <dbReference type="ARBA" id="ARBA00022723"/>
    </source>
</evidence>
<dbReference type="PANTHER" id="PTHR46081">
    <property type="entry name" value="PEPTIDE METHIONINE SULFOXIDE REDUCTASE 2"/>
    <property type="match status" value="1"/>
</dbReference>
<gene>
    <name evidence="8" type="ORF">LS71_007525</name>
</gene>
<dbReference type="GO" id="GO:0033743">
    <property type="term" value="F:peptide-methionine (R)-S-oxide reductase activity"/>
    <property type="evidence" value="ECO:0007669"/>
    <property type="project" value="UniProtKB-EC"/>
</dbReference>
<keyword evidence="3" id="KW-0479">Metal-binding</keyword>
<comment type="catalytic activity">
    <reaction evidence="6">
        <text>L-methionyl-[protein] + [thioredoxin]-disulfide + H2O = L-methionyl-(R)-S-oxide-[protein] + [thioredoxin]-dithiol</text>
        <dbReference type="Rhea" id="RHEA:24164"/>
        <dbReference type="Rhea" id="RHEA-COMP:10698"/>
        <dbReference type="Rhea" id="RHEA-COMP:10700"/>
        <dbReference type="Rhea" id="RHEA-COMP:12313"/>
        <dbReference type="Rhea" id="RHEA-COMP:12314"/>
        <dbReference type="ChEBI" id="CHEBI:15377"/>
        <dbReference type="ChEBI" id="CHEBI:16044"/>
        <dbReference type="ChEBI" id="CHEBI:29950"/>
        <dbReference type="ChEBI" id="CHEBI:45764"/>
        <dbReference type="ChEBI" id="CHEBI:50058"/>
        <dbReference type="EC" id="1.8.4.12"/>
    </reaction>
</comment>
<organism evidence="8 9">
    <name type="scientific">Helicobacter jaachi</name>
    <dbReference type="NCBI Taxonomy" id="1677920"/>
    <lineage>
        <taxon>Bacteria</taxon>
        <taxon>Pseudomonadati</taxon>
        <taxon>Campylobacterota</taxon>
        <taxon>Epsilonproteobacteria</taxon>
        <taxon>Campylobacterales</taxon>
        <taxon>Helicobacteraceae</taxon>
        <taxon>Helicobacter</taxon>
    </lineage>
</organism>
<dbReference type="PROSITE" id="PS51790">
    <property type="entry name" value="MSRB"/>
    <property type="match status" value="1"/>
</dbReference>
<dbReference type="InterPro" id="IPR002579">
    <property type="entry name" value="Met_Sox_Rdtase_MsrB_dom"/>
</dbReference>
<evidence type="ECO:0000256" key="1">
    <source>
        <dbReference type="ARBA" id="ARBA00001947"/>
    </source>
</evidence>
<dbReference type="Proteomes" id="UP000029733">
    <property type="component" value="Unassembled WGS sequence"/>
</dbReference>
<comment type="cofactor">
    <cofactor evidence="1">
        <name>Zn(2+)</name>
        <dbReference type="ChEBI" id="CHEBI:29105"/>
    </cofactor>
</comment>
<dbReference type="RefSeq" id="WP_034355223.1">
    <property type="nucleotide sequence ID" value="NZ_JRPR02000006.1"/>
</dbReference>
<dbReference type="SUPFAM" id="SSF51316">
    <property type="entry name" value="Mss4-like"/>
    <property type="match status" value="1"/>
</dbReference>
<dbReference type="Gene3D" id="2.170.150.20">
    <property type="entry name" value="Peptide methionine sulfoxide reductase"/>
    <property type="match status" value="1"/>
</dbReference>
<dbReference type="InterPro" id="IPR011057">
    <property type="entry name" value="Mss4-like_sf"/>
</dbReference>
<comment type="caution">
    <text evidence="8">The sequence shown here is derived from an EMBL/GenBank/DDBJ whole genome shotgun (WGS) entry which is preliminary data.</text>
</comment>
<evidence type="ECO:0000256" key="4">
    <source>
        <dbReference type="ARBA" id="ARBA00022833"/>
    </source>
</evidence>
<feature type="domain" description="MsrB" evidence="7">
    <location>
        <begin position="1"/>
        <end position="117"/>
    </location>
</feature>
<dbReference type="EC" id="1.8.4.12" evidence="2"/>
<dbReference type="InterPro" id="IPR028427">
    <property type="entry name" value="Met_Sox_Rdtase_MsrB"/>
</dbReference>
<dbReference type="EMBL" id="JRPR02000006">
    <property type="protein sequence ID" value="TLD96116.1"/>
    <property type="molecule type" value="Genomic_DNA"/>
</dbReference>
<dbReference type="GO" id="GO:0030091">
    <property type="term" value="P:protein repair"/>
    <property type="evidence" value="ECO:0007669"/>
    <property type="project" value="InterPro"/>
</dbReference>
<evidence type="ECO:0000256" key="5">
    <source>
        <dbReference type="ARBA" id="ARBA00023002"/>
    </source>
</evidence>
<dbReference type="GO" id="GO:0006979">
    <property type="term" value="P:response to oxidative stress"/>
    <property type="evidence" value="ECO:0007669"/>
    <property type="project" value="InterPro"/>
</dbReference>
<evidence type="ECO:0000313" key="9">
    <source>
        <dbReference type="Proteomes" id="UP000029733"/>
    </source>
</evidence>
<dbReference type="OrthoDB" id="4174719at2"/>
<evidence type="ECO:0000259" key="7">
    <source>
        <dbReference type="PROSITE" id="PS51790"/>
    </source>
</evidence>
<proteinExistence type="predicted"/>
<dbReference type="PANTHER" id="PTHR46081:SF8">
    <property type="entry name" value="PEPTIDE METHIONINE SULFOXIDE REDUCTASE 2"/>
    <property type="match status" value="1"/>
</dbReference>
<keyword evidence="9" id="KW-1185">Reference proteome</keyword>
<sequence>MPPLNAQESEVILHKGTEAPFSGIYTNHFECGIYACRQCGVPLYDHTAKFPSHCGWASFDDEIDGAVTRLRDKDGVRTEIVCANCGGHLGHVFEGEGFTPKNTRHCVNSLSIHFTPHEQTL</sequence>
<name>A0A4U8T8R6_9HELI</name>
<dbReference type="STRING" id="1677920.LS71_06190"/>
<accession>A0A4U8T8R6</accession>
<protein>
    <recommendedName>
        <fullName evidence="2">peptide-methionine (R)-S-oxide reductase</fullName>
        <ecNumber evidence="2">1.8.4.12</ecNumber>
    </recommendedName>
</protein>
<evidence type="ECO:0000256" key="6">
    <source>
        <dbReference type="ARBA" id="ARBA00048488"/>
    </source>
</evidence>
<dbReference type="AlphaFoldDB" id="A0A4U8T8R6"/>
<reference evidence="8 9" key="1">
    <citation type="journal article" date="2014" name="Genome Announc.">
        <title>Draft genome sequences of eight enterohepatic helicobacter species isolated from both laboratory and wild rodents.</title>
        <authorList>
            <person name="Sheh A."/>
            <person name="Shen Z."/>
            <person name="Fox J.G."/>
        </authorList>
    </citation>
    <scope>NUCLEOTIDE SEQUENCE [LARGE SCALE GENOMIC DNA]</scope>
    <source>
        <strain evidence="8 9">MIT 09-6949</strain>
    </source>
</reference>
<evidence type="ECO:0000256" key="2">
    <source>
        <dbReference type="ARBA" id="ARBA00012499"/>
    </source>
</evidence>